<dbReference type="EMBL" id="JACHDB010000001">
    <property type="protein sequence ID" value="MBB5431594.1"/>
    <property type="molecule type" value="Genomic_DNA"/>
</dbReference>
<protein>
    <submittedName>
        <fullName evidence="1">Uncharacterized protein</fullName>
    </submittedName>
</protein>
<dbReference type="Proteomes" id="UP000572635">
    <property type="component" value="Unassembled WGS sequence"/>
</dbReference>
<gene>
    <name evidence="1" type="ORF">HDA36_001678</name>
</gene>
<reference evidence="1 2" key="1">
    <citation type="submission" date="2020-08" db="EMBL/GenBank/DDBJ databases">
        <title>Sequencing the genomes of 1000 actinobacteria strains.</title>
        <authorList>
            <person name="Klenk H.-P."/>
        </authorList>
    </citation>
    <scope>NUCLEOTIDE SEQUENCE [LARGE SCALE GENOMIC DNA]</scope>
    <source>
        <strain evidence="1 2">DSM 44551</strain>
    </source>
</reference>
<evidence type="ECO:0000313" key="2">
    <source>
        <dbReference type="Proteomes" id="UP000572635"/>
    </source>
</evidence>
<name>A0A7W8QKD2_9ACTN</name>
<evidence type="ECO:0000313" key="1">
    <source>
        <dbReference type="EMBL" id="MBB5431594.1"/>
    </source>
</evidence>
<proteinExistence type="predicted"/>
<sequence>MSTVQDFQEFEEIVVESLDTDEVSDIDFGC</sequence>
<accession>A0A7W8QKD2</accession>
<dbReference type="AlphaFoldDB" id="A0A7W8QKD2"/>
<keyword evidence="2" id="KW-1185">Reference proteome</keyword>
<comment type="caution">
    <text evidence="1">The sequence shown here is derived from an EMBL/GenBank/DDBJ whole genome shotgun (WGS) entry which is preliminary data.</text>
</comment>
<organism evidence="1 2">
    <name type="scientific">Nocardiopsis composta</name>
    <dbReference type="NCBI Taxonomy" id="157465"/>
    <lineage>
        <taxon>Bacteria</taxon>
        <taxon>Bacillati</taxon>
        <taxon>Actinomycetota</taxon>
        <taxon>Actinomycetes</taxon>
        <taxon>Streptosporangiales</taxon>
        <taxon>Nocardiopsidaceae</taxon>
        <taxon>Nocardiopsis</taxon>
    </lineage>
</organism>